<dbReference type="InterPro" id="IPR050194">
    <property type="entry name" value="Glycosyltransferase_grp1"/>
</dbReference>
<dbReference type="Proteomes" id="UP000000343">
    <property type="component" value="Chromosome"/>
</dbReference>
<dbReference type="AlphaFoldDB" id="E8X013"/>
<evidence type="ECO:0000313" key="3">
    <source>
        <dbReference type="EMBL" id="ADW68909.1"/>
    </source>
</evidence>
<dbReference type="Gene3D" id="3.40.50.2000">
    <property type="entry name" value="Glycogen Phosphorylase B"/>
    <property type="match status" value="2"/>
</dbReference>
<dbReference type="SUPFAM" id="SSF53756">
    <property type="entry name" value="UDP-Glycosyltransferase/glycogen phosphorylase"/>
    <property type="match status" value="1"/>
</dbReference>
<proteinExistence type="predicted"/>
<organism evidence="4">
    <name type="scientific">Granulicella tundricola (strain ATCC BAA-1859 / DSM 23138 / MP5ACTX9)</name>
    <dbReference type="NCBI Taxonomy" id="1198114"/>
    <lineage>
        <taxon>Bacteria</taxon>
        <taxon>Pseudomonadati</taxon>
        <taxon>Acidobacteriota</taxon>
        <taxon>Terriglobia</taxon>
        <taxon>Terriglobales</taxon>
        <taxon>Acidobacteriaceae</taxon>
        <taxon>Granulicella</taxon>
    </lineage>
</organism>
<dbReference type="eggNOG" id="COG0438">
    <property type="taxonomic scope" value="Bacteria"/>
</dbReference>
<evidence type="ECO:0000313" key="4">
    <source>
        <dbReference type="Proteomes" id="UP000000343"/>
    </source>
</evidence>
<dbReference type="HOGENOM" id="CLU_009583_14_2_0"/>
<name>E8X013_GRATM</name>
<dbReference type="RefSeq" id="WP_013580228.1">
    <property type="nucleotide sequence ID" value="NC_015064.1"/>
</dbReference>
<feature type="domain" description="Glycosyltransferase subfamily 4-like N-terminal" evidence="2">
    <location>
        <begin position="117"/>
        <end position="235"/>
    </location>
</feature>
<sequence>MQTLDPIPAPTAAYYQKDEDPLPATKVRIAYLLSQYPAVSHTFFLQEVLGLRRRGLHIETASINKPDRPVESLAPEEAIEAKGTRYIKSGQALQIARALLETTFFQPLVVVRGLGAVFSIKGLPLRKRAFWLLYLAEAILLGRWMNRRRLTHLHVHFGGPVASVGMLASIAWKIPYSLTIHGPEELLSVDAYHLREKIAQAAFVMCISDFCRSQLCQLTEPKDWAKFTVNRLGVDPVMLAPSSRPVETPARRQESALELVCTGRLVAAKGHHILIEALALLQERGVTLHTTLIGAGPQRESLEALVAVRGLGENVVFTSALSHAATLEYVRRADIFTLASFAEGIPVALMEAMSLGVPCVSTTIAGIPELIRSGQDGLLVAPANVGALADALEALALDPALRKQLGSSGRQRIVADYNLPLNQQMLAECFEKKLLMS</sequence>
<dbReference type="Pfam" id="PF00534">
    <property type="entry name" value="Glycos_transf_1"/>
    <property type="match status" value="1"/>
</dbReference>
<dbReference type="STRING" id="1198114.AciX9_1863"/>
<keyword evidence="3" id="KW-0808">Transferase</keyword>
<evidence type="ECO:0000259" key="1">
    <source>
        <dbReference type="Pfam" id="PF00534"/>
    </source>
</evidence>
<dbReference type="PANTHER" id="PTHR45947">
    <property type="entry name" value="SULFOQUINOVOSYL TRANSFERASE SQD2"/>
    <property type="match status" value="1"/>
</dbReference>
<accession>E8X013</accession>
<dbReference type="PANTHER" id="PTHR45947:SF15">
    <property type="entry name" value="TEICHURONIC ACID BIOSYNTHESIS GLYCOSYLTRANSFERASE TUAC-RELATED"/>
    <property type="match status" value="1"/>
</dbReference>
<keyword evidence="4" id="KW-1185">Reference proteome</keyword>
<dbReference type="PaxDb" id="1198114-AciX9_1863"/>
<reference evidence="4" key="1">
    <citation type="submission" date="2011-01" db="EMBL/GenBank/DDBJ databases">
        <title>Complete sequence of chromosome of Acidobacterium sp. MP5ACTX9.</title>
        <authorList>
            <consortium name="US DOE Joint Genome Institute"/>
            <person name="Lucas S."/>
            <person name="Copeland A."/>
            <person name="Lapidus A."/>
            <person name="Cheng J.-F."/>
            <person name="Goodwin L."/>
            <person name="Pitluck S."/>
            <person name="Teshima H."/>
            <person name="Detter J.C."/>
            <person name="Han C."/>
            <person name="Tapia R."/>
            <person name="Land M."/>
            <person name="Hauser L."/>
            <person name="Kyrpides N."/>
            <person name="Ivanova N."/>
            <person name="Ovchinnikova G."/>
            <person name="Pagani I."/>
            <person name="Rawat S.R."/>
            <person name="Mannisto M."/>
            <person name="Haggblom M.M."/>
            <person name="Woyke T."/>
        </authorList>
    </citation>
    <scope>NUCLEOTIDE SEQUENCE [LARGE SCALE GENOMIC DNA]</scope>
    <source>
        <strain evidence="4">MP5ACTX9</strain>
    </source>
</reference>
<dbReference type="Pfam" id="PF13439">
    <property type="entry name" value="Glyco_transf_4"/>
    <property type="match status" value="1"/>
</dbReference>
<evidence type="ECO:0000259" key="2">
    <source>
        <dbReference type="Pfam" id="PF13439"/>
    </source>
</evidence>
<dbReference type="KEGG" id="acm:AciX9_1863"/>
<dbReference type="InterPro" id="IPR001296">
    <property type="entry name" value="Glyco_trans_1"/>
</dbReference>
<feature type="domain" description="Glycosyl transferase family 1" evidence="1">
    <location>
        <begin position="257"/>
        <end position="412"/>
    </location>
</feature>
<gene>
    <name evidence="3" type="ordered locus">AciX9_1863</name>
</gene>
<dbReference type="GO" id="GO:0016757">
    <property type="term" value="F:glycosyltransferase activity"/>
    <property type="evidence" value="ECO:0007669"/>
    <property type="project" value="InterPro"/>
</dbReference>
<dbReference type="EMBL" id="CP002480">
    <property type="protein sequence ID" value="ADW68909.1"/>
    <property type="molecule type" value="Genomic_DNA"/>
</dbReference>
<protein>
    <submittedName>
        <fullName evidence="3">Glycosyl transferase group 1</fullName>
    </submittedName>
</protein>
<dbReference type="InterPro" id="IPR028098">
    <property type="entry name" value="Glyco_trans_4-like_N"/>
</dbReference>